<comment type="caution">
    <text evidence="7">The sequence shown here is derived from an EMBL/GenBank/DDBJ whole genome shotgun (WGS) entry which is preliminary data.</text>
</comment>
<evidence type="ECO:0000313" key="8">
    <source>
        <dbReference type="Proteomes" id="UP000539372"/>
    </source>
</evidence>
<sequence length="211" mass="21511">MQTTAIGDGLALLAAALPLMGSPGPAVLSCAATASAFGIRAALPYYFGIVAGTATVLLMIATGVTGLVLALPLAAPVLAGLGLCYMLYLAYRIATAPVLGEKPAQDAQRPGWKGGYLLAVANPKAFTVFGALFAGAHIAGFAPVPEAGIKIALLTGMIFAVNLIWLLAGAALARFLRHPRLGRAINIGFALLLLLSVGSAVWDMVWAAVTK</sequence>
<name>A0A7Y0E0T8_9PROT</name>
<dbReference type="RefSeq" id="WP_169625424.1">
    <property type="nucleotide sequence ID" value="NZ_JABBNT010000003.1"/>
</dbReference>
<dbReference type="Proteomes" id="UP000539372">
    <property type="component" value="Unassembled WGS sequence"/>
</dbReference>
<feature type="transmembrane region" description="Helical" evidence="6">
    <location>
        <begin position="185"/>
        <end position="209"/>
    </location>
</feature>
<gene>
    <name evidence="7" type="ORF">HH303_11205</name>
</gene>
<evidence type="ECO:0000256" key="6">
    <source>
        <dbReference type="SAM" id="Phobius"/>
    </source>
</evidence>
<organism evidence="7 8">
    <name type="scientific">Pacificispira spongiicola</name>
    <dbReference type="NCBI Taxonomy" id="2729598"/>
    <lineage>
        <taxon>Bacteria</taxon>
        <taxon>Pseudomonadati</taxon>
        <taxon>Pseudomonadota</taxon>
        <taxon>Alphaproteobacteria</taxon>
        <taxon>Rhodospirillales</taxon>
        <taxon>Rhodospirillaceae</taxon>
        <taxon>Pacificispira</taxon>
    </lineage>
</organism>
<dbReference type="PANTHER" id="PTHR30086:SF20">
    <property type="entry name" value="ARGININE EXPORTER PROTEIN ARGO-RELATED"/>
    <property type="match status" value="1"/>
</dbReference>
<evidence type="ECO:0000256" key="2">
    <source>
        <dbReference type="ARBA" id="ARBA00022475"/>
    </source>
</evidence>
<dbReference type="Pfam" id="PF01810">
    <property type="entry name" value="LysE"/>
    <property type="match status" value="1"/>
</dbReference>
<dbReference type="GO" id="GO:0033228">
    <property type="term" value="P:cysteine export across plasma membrane"/>
    <property type="evidence" value="ECO:0007669"/>
    <property type="project" value="TreeGrafter"/>
</dbReference>
<evidence type="ECO:0000256" key="4">
    <source>
        <dbReference type="ARBA" id="ARBA00022989"/>
    </source>
</evidence>
<comment type="subcellular location">
    <subcellularLocation>
        <location evidence="1">Cell membrane</location>
        <topology evidence="1">Multi-pass membrane protein</topology>
    </subcellularLocation>
</comment>
<dbReference type="GO" id="GO:0015171">
    <property type="term" value="F:amino acid transmembrane transporter activity"/>
    <property type="evidence" value="ECO:0007669"/>
    <property type="project" value="TreeGrafter"/>
</dbReference>
<dbReference type="PANTHER" id="PTHR30086">
    <property type="entry name" value="ARGININE EXPORTER PROTEIN ARGO"/>
    <property type="match status" value="1"/>
</dbReference>
<keyword evidence="3 6" id="KW-0812">Transmembrane</keyword>
<evidence type="ECO:0000256" key="5">
    <source>
        <dbReference type="ARBA" id="ARBA00023136"/>
    </source>
</evidence>
<keyword evidence="5 6" id="KW-0472">Membrane</keyword>
<keyword evidence="8" id="KW-1185">Reference proteome</keyword>
<feature type="transmembrane region" description="Helical" evidence="6">
    <location>
        <begin position="151"/>
        <end position="173"/>
    </location>
</feature>
<dbReference type="EMBL" id="JABBNT010000003">
    <property type="protein sequence ID" value="NMM45048.1"/>
    <property type="molecule type" value="Genomic_DNA"/>
</dbReference>
<feature type="transmembrane region" description="Helical" evidence="6">
    <location>
        <begin position="125"/>
        <end position="144"/>
    </location>
</feature>
<dbReference type="AlphaFoldDB" id="A0A7Y0E0T8"/>
<proteinExistence type="predicted"/>
<reference evidence="7 8" key="1">
    <citation type="submission" date="2020-04" db="EMBL/GenBank/DDBJ databases">
        <title>Rhodospirillaceae bacterium KN72 isolated from deep sea.</title>
        <authorList>
            <person name="Zhang D.-C."/>
        </authorList>
    </citation>
    <scope>NUCLEOTIDE SEQUENCE [LARGE SCALE GENOMIC DNA]</scope>
    <source>
        <strain evidence="7 8">KN72</strain>
    </source>
</reference>
<feature type="transmembrane region" description="Helical" evidence="6">
    <location>
        <begin position="41"/>
        <end position="60"/>
    </location>
</feature>
<keyword evidence="4 6" id="KW-1133">Transmembrane helix</keyword>
<protein>
    <submittedName>
        <fullName evidence="7">LysE family translocator</fullName>
    </submittedName>
</protein>
<feature type="transmembrane region" description="Helical" evidence="6">
    <location>
        <begin position="67"/>
        <end position="91"/>
    </location>
</feature>
<dbReference type="GO" id="GO:0005886">
    <property type="term" value="C:plasma membrane"/>
    <property type="evidence" value="ECO:0007669"/>
    <property type="project" value="UniProtKB-SubCell"/>
</dbReference>
<evidence type="ECO:0000256" key="3">
    <source>
        <dbReference type="ARBA" id="ARBA00022692"/>
    </source>
</evidence>
<evidence type="ECO:0000313" key="7">
    <source>
        <dbReference type="EMBL" id="NMM45048.1"/>
    </source>
</evidence>
<dbReference type="InterPro" id="IPR001123">
    <property type="entry name" value="LeuE-type"/>
</dbReference>
<keyword evidence="2" id="KW-1003">Cell membrane</keyword>
<accession>A0A7Y0E0T8</accession>
<evidence type="ECO:0000256" key="1">
    <source>
        <dbReference type="ARBA" id="ARBA00004651"/>
    </source>
</evidence>